<feature type="region of interest" description="Disordered" evidence="1">
    <location>
        <begin position="75"/>
        <end position="158"/>
    </location>
</feature>
<keyword evidence="4" id="KW-1185">Reference proteome</keyword>
<keyword evidence="2" id="KW-0812">Transmembrane</keyword>
<dbReference type="Proteomes" id="UP000812672">
    <property type="component" value="Unassembled WGS sequence"/>
</dbReference>
<sequence length="309" mass="35395">MKDKSLEHHMERLNDKYKQAASKSSTKEIFQAVMQENDRRKKRTLLPVIAASIVALLAGGIFFSSLFFSDEAGPNELQEVSTPGDLDEDKETPNEDNNQSLEPSEEDNGQSEDESPKESDETDTTADEQNTEDDAEETSEIQPYQNREDTITETVYPEGMKEQITMRLTINEKLGYSSYVHQPMIHQSEQENGKPVDYFYPDFGESDEIQYEDAFIRVEKFEGLTIDQVVEEREQSIFNQGFEEKDIHEQIGMSSFHAMYINGDLTRYVTIVEDGNDVYAIDSQLFGAMGDGSFPWIIDQFIQKMQFSE</sequence>
<dbReference type="EMBL" id="JAHLZF010000002">
    <property type="protein sequence ID" value="MBU6079861.1"/>
    <property type="molecule type" value="Genomic_DNA"/>
</dbReference>
<keyword evidence="2" id="KW-0472">Membrane</keyword>
<accession>A0ABS6GL53</accession>
<protein>
    <recommendedName>
        <fullName evidence="5">DUF4367 domain-containing protein</fullName>
    </recommendedName>
</protein>
<keyword evidence="2" id="KW-1133">Transmembrane helix</keyword>
<comment type="caution">
    <text evidence="3">The sequence shown here is derived from an EMBL/GenBank/DDBJ whole genome shotgun (WGS) entry which is preliminary data.</text>
</comment>
<gene>
    <name evidence="3" type="ORF">KQ486_02415</name>
</gene>
<evidence type="ECO:0000313" key="4">
    <source>
        <dbReference type="Proteomes" id="UP000812672"/>
    </source>
</evidence>
<evidence type="ECO:0008006" key="5">
    <source>
        <dbReference type="Google" id="ProtNLM"/>
    </source>
</evidence>
<organism evidence="3 4">
    <name type="scientific">Allobacillus halotolerans</name>
    <dbReference type="NCBI Taxonomy" id="570278"/>
    <lineage>
        <taxon>Bacteria</taxon>
        <taxon>Bacillati</taxon>
        <taxon>Bacillota</taxon>
        <taxon>Bacilli</taxon>
        <taxon>Bacillales</taxon>
        <taxon>Bacillaceae</taxon>
        <taxon>Allobacillus</taxon>
    </lineage>
</organism>
<name>A0ABS6GL53_9BACI</name>
<evidence type="ECO:0000256" key="2">
    <source>
        <dbReference type="SAM" id="Phobius"/>
    </source>
</evidence>
<feature type="transmembrane region" description="Helical" evidence="2">
    <location>
        <begin position="44"/>
        <end position="68"/>
    </location>
</feature>
<evidence type="ECO:0000256" key="1">
    <source>
        <dbReference type="SAM" id="MobiDB-lite"/>
    </source>
</evidence>
<evidence type="ECO:0000313" key="3">
    <source>
        <dbReference type="EMBL" id="MBU6079861.1"/>
    </source>
</evidence>
<reference evidence="3 4" key="1">
    <citation type="journal article" date="2011" name="Int. J. Syst. Evol. Microbiol.">
        <title>Allobacillus halotolerans gen. nov., sp. nov. isolated from shrimp paste.</title>
        <authorList>
            <person name="Sheu S.Y."/>
            <person name="Arun A.B."/>
            <person name="Jiang S.R."/>
            <person name="Young C.C."/>
            <person name="Chen W.M."/>
        </authorList>
    </citation>
    <scope>NUCLEOTIDE SEQUENCE [LARGE SCALE GENOMIC DNA]</scope>
    <source>
        <strain evidence="3 4">LMG 24826</strain>
    </source>
</reference>
<dbReference type="RefSeq" id="WP_144161170.1">
    <property type="nucleotide sequence ID" value="NZ_CAUPKR010000003.1"/>
</dbReference>
<proteinExistence type="predicted"/>
<feature type="compositionally biased region" description="Acidic residues" evidence="1">
    <location>
        <begin position="120"/>
        <end position="139"/>
    </location>
</feature>
<feature type="compositionally biased region" description="Acidic residues" evidence="1">
    <location>
        <begin position="103"/>
        <end position="113"/>
    </location>
</feature>